<dbReference type="EMBL" id="MK072279">
    <property type="protein sequence ID" value="AYV81491.1"/>
    <property type="molecule type" value="Genomic_DNA"/>
</dbReference>
<name>A0A3G5A5H7_9VIRU</name>
<sequence length="305" mass="35310">MERKYHKYKAKYLSLKQQRGGKMPGPPAPVSALSAAAPIFVPAAVGAPVSTLSAAAPVFTPSPTVEERIITNIFDDLEKIRNTIDWFGQYGKDDFFDKEPPMIVEKTKDSGQLRDIVVYKGQNLQFYLYEINNNIYQAIIPLTVYRYPMTWESLKSAEDITNNLLIPIGPDITRHIIDFSRFPSWPGQVEYFKYNENDKSPRITIRNLFRSYRKIPRWPTWEPKFKGSVIGEKEPSKITYPEKYEYERQLYLFSEKIPLSEYLKAVREVEARLKKTLKEMLSKITAESRSIVPTAVEDITWSYLG</sequence>
<reference evidence="1" key="1">
    <citation type="submission" date="2018-10" db="EMBL/GenBank/DDBJ databases">
        <title>Hidden diversity of soil giant viruses.</title>
        <authorList>
            <person name="Schulz F."/>
            <person name="Alteio L."/>
            <person name="Goudeau D."/>
            <person name="Ryan E.M."/>
            <person name="Malmstrom R.R."/>
            <person name="Blanchard J."/>
            <person name="Woyke T."/>
        </authorList>
    </citation>
    <scope>NUCLEOTIDE SEQUENCE</scope>
    <source>
        <strain evidence="1">HAV1</strain>
    </source>
</reference>
<evidence type="ECO:0000313" key="1">
    <source>
        <dbReference type="EMBL" id="AYV81491.1"/>
    </source>
</evidence>
<proteinExistence type="predicted"/>
<gene>
    <name evidence="1" type="ORF">Harvfovirus37_5</name>
</gene>
<organism evidence="1">
    <name type="scientific">Harvfovirus sp</name>
    <dbReference type="NCBI Taxonomy" id="2487768"/>
    <lineage>
        <taxon>Viruses</taxon>
        <taxon>Varidnaviria</taxon>
        <taxon>Bamfordvirae</taxon>
        <taxon>Nucleocytoviricota</taxon>
        <taxon>Megaviricetes</taxon>
        <taxon>Imitervirales</taxon>
        <taxon>Mimiviridae</taxon>
        <taxon>Klosneuvirinae</taxon>
    </lineage>
</organism>
<accession>A0A3G5A5H7</accession>
<protein>
    <submittedName>
        <fullName evidence="1">Uncharacterized protein</fullName>
    </submittedName>
</protein>